<sequence length="192" mass="20901">MRTAGRRRLYHILGASILGLVATCRPVCAEEPAKIVEQYVRAAGGSRALAKIHTLELEGTFTTDDGKSGTFTFDTKLPNRYYLELLVGEQTLIEAYNGKSAWHRDAAGELATLVGAEGMQLEAAAQYYNSRLVNPKKEKMALAFVGHVQVRGRDALELEVSSSTGMKRLVFFDPETHLVVKEAATVGGAEEA</sequence>
<evidence type="ECO:0000313" key="2">
    <source>
        <dbReference type="EMBL" id="MBA0085879.1"/>
    </source>
</evidence>
<dbReference type="EMBL" id="JACDQQ010001251">
    <property type="protein sequence ID" value="MBA0085879.1"/>
    <property type="molecule type" value="Genomic_DNA"/>
</dbReference>
<organism evidence="2 3">
    <name type="scientific">Candidatus Acidiferrum panamense</name>
    <dbReference type="NCBI Taxonomy" id="2741543"/>
    <lineage>
        <taxon>Bacteria</taxon>
        <taxon>Pseudomonadati</taxon>
        <taxon>Acidobacteriota</taxon>
        <taxon>Terriglobia</taxon>
        <taxon>Candidatus Acidiferrales</taxon>
        <taxon>Candidatus Acidiferrum</taxon>
    </lineage>
</organism>
<keyword evidence="3" id="KW-1185">Reference proteome</keyword>
<evidence type="ECO:0000313" key="3">
    <source>
        <dbReference type="Proteomes" id="UP000567293"/>
    </source>
</evidence>
<dbReference type="AlphaFoldDB" id="A0A7V8NQW3"/>
<evidence type="ECO:0000256" key="1">
    <source>
        <dbReference type="SAM" id="SignalP"/>
    </source>
</evidence>
<protein>
    <recommendedName>
        <fullName evidence="4">Outer membrane lipoprotein carrier protein LolA</fullName>
    </recommendedName>
</protein>
<feature type="signal peptide" evidence="1">
    <location>
        <begin position="1"/>
        <end position="29"/>
    </location>
</feature>
<proteinExistence type="predicted"/>
<name>A0A7V8NQW3_9BACT</name>
<reference evidence="2" key="1">
    <citation type="submission" date="2020-06" db="EMBL/GenBank/DDBJ databases">
        <title>Legume-microbial interactions unlock mineral nutrients during tropical forest succession.</title>
        <authorList>
            <person name="Epihov D.Z."/>
        </authorList>
    </citation>
    <scope>NUCLEOTIDE SEQUENCE [LARGE SCALE GENOMIC DNA]</scope>
    <source>
        <strain evidence="2">Pan2503</strain>
    </source>
</reference>
<feature type="chain" id="PRO_5031479951" description="Outer membrane lipoprotein carrier protein LolA" evidence="1">
    <location>
        <begin position="30"/>
        <end position="192"/>
    </location>
</feature>
<keyword evidence="1" id="KW-0732">Signal</keyword>
<comment type="caution">
    <text evidence="2">The sequence shown here is derived from an EMBL/GenBank/DDBJ whole genome shotgun (WGS) entry which is preliminary data.</text>
</comment>
<accession>A0A7V8NQW3</accession>
<evidence type="ECO:0008006" key="4">
    <source>
        <dbReference type="Google" id="ProtNLM"/>
    </source>
</evidence>
<feature type="non-terminal residue" evidence="2">
    <location>
        <position position="192"/>
    </location>
</feature>
<gene>
    <name evidence="2" type="ORF">HRJ53_12850</name>
</gene>
<dbReference type="Proteomes" id="UP000567293">
    <property type="component" value="Unassembled WGS sequence"/>
</dbReference>